<reference evidence="2" key="1">
    <citation type="submission" date="2021-01" db="EMBL/GenBank/DDBJ databases">
        <authorList>
            <person name="Corre E."/>
            <person name="Pelletier E."/>
            <person name="Niang G."/>
            <person name="Scheremetjew M."/>
            <person name="Finn R."/>
            <person name="Kale V."/>
            <person name="Holt S."/>
            <person name="Cochrane G."/>
            <person name="Meng A."/>
            <person name="Brown T."/>
            <person name="Cohen L."/>
        </authorList>
    </citation>
    <scope>NUCLEOTIDE SEQUENCE</scope>
    <source>
        <strain evidence="2">OF101</strain>
    </source>
</reference>
<dbReference type="EMBL" id="HBGE01062415">
    <property type="protein sequence ID" value="CAD9160589.1"/>
    <property type="molecule type" value="Transcribed_RNA"/>
</dbReference>
<organism evidence="2">
    <name type="scientific">Alexandrium catenella</name>
    <name type="common">Red tide dinoflagellate</name>
    <name type="synonym">Gonyaulax catenella</name>
    <dbReference type="NCBI Taxonomy" id="2925"/>
    <lineage>
        <taxon>Eukaryota</taxon>
        <taxon>Sar</taxon>
        <taxon>Alveolata</taxon>
        <taxon>Dinophyceae</taxon>
        <taxon>Gonyaulacales</taxon>
        <taxon>Pyrocystaceae</taxon>
        <taxon>Alexandrium</taxon>
    </lineage>
</organism>
<dbReference type="AlphaFoldDB" id="A0A7S1WCD4"/>
<gene>
    <name evidence="2" type="ORF">ACAT0790_LOCUS37354</name>
</gene>
<protein>
    <submittedName>
        <fullName evidence="2">Uncharacterized protein</fullName>
    </submittedName>
</protein>
<evidence type="ECO:0000313" key="2">
    <source>
        <dbReference type="EMBL" id="CAD9160589.1"/>
    </source>
</evidence>
<evidence type="ECO:0000256" key="1">
    <source>
        <dbReference type="SAM" id="MobiDB-lite"/>
    </source>
</evidence>
<accession>A0A7S1WCD4</accession>
<sequence length="226" mass="25356">MATATTSSGPPPDGGNDRLTQANCHVCNSAPGTLLQGSSIAGVFNGERYNCSVAQEYMEYIVRFKPCPTPPSVWLTRCCKTPTTLPPTVPQTPAPAPPPPVLRPHCRICPRGQGQMMWHYYAGRDNYNNLFTCGKAQQFLNNETTTVTCAEGRQSWKSTCCTPMTYRCALCPKGDLDLRKWRKAGHFRNRAIKCKQVHEIMQNRNEVMTCREAKDRWQARCCFSKS</sequence>
<proteinExistence type="predicted"/>
<feature type="region of interest" description="Disordered" evidence="1">
    <location>
        <begin position="1"/>
        <end position="20"/>
    </location>
</feature>
<name>A0A7S1WCD4_ALECA</name>